<reference evidence="10" key="2">
    <citation type="submission" date="2012-10" db="EMBL/GenBank/DDBJ databases">
        <authorList>
            <consortium name="The Broad Institute Genome Sequencing Platform"/>
            <consortium name="The Broad Institute Genome Sequencing Center for Infectious Disease"/>
            <person name="Cuomo C."/>
            <person name="Troemel E."/>
            <person name="Walker B."/>
            <person name="Young S.K."/>
            <person name="Zeng Q."/>
            <person name="Gargeya S."/>
            <person name="Fitzgerald M."/>
            <person name="Haas B."/>
            <person name="Abouelleil A."/>
            <person name="Alvarado L."/>
            <person name="Arachchi H.M."/>
            <person name="Berlin A.M."/>
            <person name="Chapman S.B."/>
            <person name="Goldberg J."/>
            <person name="Griggs A."/>
            <person name="Gujja S."/>
            <person name="Hansen M."/>
            <person name="Howarth C."/>
            <person name="Imamovic A."/>
            <person name="Larimer J."/>
            <person name="McCowan C."/>
            <person name="Murphy C."/>
            <person name="Neiman D."/>
            <person name="Pearson M."/>
            <person name="Priest M."/>
            <person name="Roberts A."/>
            <person name="Saif S."/>
            <person name="Shea T."/>
            <person name="Sisk P."/>
            <person name="Sykes S."/>
            <person name="Wortman J."/>
            <person name="Nusbaum C."/>
            <person name="Birren B."/>
        </authorList>
    </citation>
    <scope>NUCLEOTIDE SEQUENCE</scope>
    <source>
        <strain evidence="10">ERTm6</strain>
    </source>
</reference>
<comment type="subcellular location">
    <subcellularLocation>
        <location evidence="1 8">Nucleus</location>
    </subcellularLocation>
</comment>
<dbReference type="OrthoDB" id="354at2759"/>
<dbReference type="Proteomes" id="UP000054524">
    <property type="component" value="Unassembled WGS sequence"/>
</dbReference>
<dbReference type="EMBL" id="AKIJ01000001">
    <property type="protein sequence ID" value="KFG27331.1"/>
    <property type="molecule type" value="Genomic_DNA"/>
</dbReference>
<dbReference type="InterPro" id="IPR009400">
    <property type="entry name" value="TFIIH_TTDA/Tfb5"/>
</dbReference>
<dbReference type="STRING" id="944018.H8ZFI3"/>
<dbReference type="Pfam" id="PF06331">
    <property type="entry name" value="Tfb5"/>
    <property type="match status" value="1"/>
</dbReference>
<evidence type="ECO:0000256" key="3">
    <source>
        <dbReference type="ARBA" id="ARBA00022763"/>
    </source>
</evidence>
<dbReference type="GO" id="GO:0005675">
    <property type="term" value="C:transcription factor TFIIH holo complex"/>
    <property type="evidence" value="ECO:0007669"/>
    <property type="project" value="TreeGrafter"/>
</dbReference>
<evidence type="ECO:0000313" key="9">
    <source>
        <dbReference type="EMBL" id="EHY64544.1"/>
    </source>
</evidence>
<keyword evidence="7 8" id="KW-0539">Nucleus</keyword>
<evidence type="ECO:0000256" key="7">
    <source>
        <dbReference type="ARBA" id="ARBA00023242"/>
    </source>
</evidence>
<evidence type="ECO:0000256" key="5">
    <source>
        <dbReference type="ARBA" id="ARBA00023163"/>
    </source>
</evidence>
<dbReference type="GO" id="GO:0006294">
    <property type="term" value="P:nucleotide-excision repair, preincision complex assembly"/>
    <property type="evidence" value="ECO:0007669"/>
    <property type="project" value="TreeGrafter"/>
</dbReference>
<evidence type="ECO:0000256" key="2">
    <source>
        <dbReference type="ARBA" id="ARBA00007470"/>
    </source>
</evidence>
<accession>A0A086J5B3</accession>
<keyword evidence="11" id="KW-1185">Reference proteome</keyword>
<proteinExistence type="inferred from homology"/>
<organism evidence="9">
    <name type="scientific">Nematocida ausubeli (strain ATCC PRA-371 / ERTm2)</name>
    <name type="common">Nematode killer fungus</name>
    <dbReference type="NCBI Taxonomy" id="1913371"/>
    <lineage>
        <taxon>Eukaryota</taxon>
        <taxon>Fungi</taxon>
        <taxon>Fungi incertae sedis</taxon>
        <taxon>Microsporidia</taxon>
        <taxon>Nematocida</taxon>
    </lineage>
</organism>
<dbReference type="Proteomes" id="UP000005622">
    <property type="component" value="Unassembled WGS sequence"/>
</dbReference>
<keyword evidence="6 8" id="KW-0234">DNA repair</keyword>
<keyword evidence="4 8" id="KW-0805">Transcription regulation</keyword>
<dbReference type="Gene3D" id="3.30.70.1220">
    <property type="entry name" value="TFB5-like"/>
    <property type="match status" value="1"/>
</dbReference>
<accession>H8ZFI3</accession>
<dbReference type="EMBL" id="JH604640">
    <property type="protein sequence ID" value="EHY64544.1"/>
    <property type="molecule type" value="Genomic_DNA"/>
</dbReference>
<dbReference type="PANTHER" id="PTHR28580:SF1">
    <property type="entry name" value="GENERAL TRANSCRIPTION FACTOR IIH SUBUNIT 5"/>
    <property type="match status" value="1"/>
</dbReference>
<dbReference type="InterPro" id="IPR035935">
    <property type="entry name" value="TFB5-like_sf"/>
</dbReference>
<evidence type="ECO:0000256" key="8">
    <source>
        <dbReference type="RuleBase" id="RU368032"/>
    </source>
</evidence>
<evidence type="ECO:0000313" key="11">
    <source>
        <dbReference type="Proteomes" id="UP000054524"/>
    </source>
</evidence>
<dbReference type="GO" id="GO:0006367">
    <property type="term" value="P:transcription initiation at RNA polymerase II promoter"/>
    <property type="evidence" value="ECO:0007669"/>
    <property type="project" value="UniProtKB-UniRule"/>
</dbReference>
<evidence type="ECO:0000313" key="10">
    <source>
        <dbReference type="EMBL" id="KFG27331.1"/>
    </source>
</evidence>
<comment type="function">
    <text evidence="8">In NER, TFIIH acts by opening DNA around the lesion to allow the excision of the damaged oligonucleotide and its replacement by a new DNA fragment. In transcription, TFIIH has an essential role in transcription initiation. When the pre-initiation complex (PIC) has been established, TFIIH is required for promoter opening and promoter escape.</text>
</comment>
<evidence type="ECO:0000256" key="4">
    <source>
        <dbReference type="ARBA" id="ARBA00023015"/>
    </source>
</evidence>
<comment type="subunit">
    <text evidence="8">Component of the 7-subunit TFIIH core complex.</text>
</comment>
<reference evidence="9" key="1">
    <citation type="submission" date="2011-03" db="EMBL/GenBank/DDBJ databases">
        <title>The Genome Sequence of Nematocida sp1 strain ERTm2.</title>
        <authorList>
            <consortium name="The Broad Institute Genome Sequencing Platform"/>
            <consortium name="The Broad Institute Genome Sequencing Center for Infectious Disease"/>
            <person name="Cuomo C."/>
            <person name="Troemel E."/>
            <person name="Young S.K."/>
            <person name="Zeng Q."/>
            <person name="Gargeya S."/>
            <person name="Fitzgerald M."/>
            <person name="Haas B."/>
            <person name="Abouelleil A."/>
            <person name="Alvarado L."/>
            <person name="Arachchi H.M."/>
            <person name="Berlin A."/>
            <person name="Brown A."/>
            <person name="Chapman S.B."/>
            <person name="Chen Z."/>
            <person name="Dunbar C."/>
            <person name="Freedman E."/>
            <person name="Gearin G."/>
            <person name="Gellesch M."/>
            <person name="Goldberg J."/>
            <person name="Griggs A."/>
            <person name="Gujja S."/>
            <person name="Heilman E.R."/>
            <person name="Heiman D."/>
            <person name="Howarth C."/>
            <person name="Larson L."/>
            <person name="Lui A."/>
            <person name="MacDonald P.J.P."/>
            <person name="Mehta T."/>
            <person name="Montmayeur A."/>
            <person name="Murphy C."/>
            <person name="Neiman D."/>
            <person name="Pearson M."/>
            <person name="Priest M."/>
            <person name="Roberts A."/>
            <person name="Saif S."/>
            <person name="Shea T."/>
            <person name="Shenoy N."/>
            <person name="Sisk P."/>
            <person name="Stolte C."/>
            <person name="Sykes S."/>
            <person name="White J."/>
            <person name="Yandava C."/>
            <person name="Wortman J."/>
            <person name="Nusbaum C."/>
            <person name="Birren B."/>
        </authorList>
    </citation>
    <scope>NUCLEOTIDE SEQUENCE</scope>
    <source>
        <strain evidence="9">ERTm2</strain>
    </source>
</reference>
<evidence type="ECO:0000256" key="6">
    <source>
        <dbReference type="ARBA" id="ARBA00023204"/>
    </source>
</evidence>
<keyword evidence="5 8" id="KW-0804">Transcription</keyword>
<protein>
    <recommendedName>
        <fullName evidence="8">General transcription and DNA repair factor IIH subunit TFB5</fullName>
    </recommendedName>
</protein>
<dbReference type="HOGENOM" id="CLU_166246_3_2_1"/>
<dbReference type="SMART" id="SM01395">
    <property type="entry name" value="Tbf5"/>
    <property type="match status" value="1"/>
</dbReference>
<dbReference type="SUPFAM" id="SSF142897">
    <property type="entry name" value="TFB5-like"/>
    <property type="match status" value="1"/>
</dbReference>
<sequence length="66" mass="7745">MVKAIKGTLIECDPSVKQIVIRLNREHNFIIQEIDDNTLFVDSKYISKIEEETARMLSYIVKKNFD</sequence>
<evidence type="ECO:0000256" key="1">
    <source>
        <dbReference type="ARBA" id="ARBA00004123"/>
    </source>
</evidence>
<name>H8ZFI3_NEMA1</name>
<comment type="similarity">
    <text evidence="2 8">Belongs to the TFB5 family.</text>
</comment>
<dbReference type="GO" id="GO:0000439">
    <property type="term" value="C:transcription factor TFIIH core complex"/>
    <property type="evidence" value="ECO:0007669"/>
    <property type="project" value="UniProtKB-UniRule"/>
</dbReference>
<gene>
    <name evidence="9" type="ORF">NERG_02354</name>
    <name evidence="10" type="ORF">NESG_00409</name>
</gene>
<reference evidence="10 11" key="3">
    <citation type="journal article" date="2014" name="Genome Announc.">
        <title>Genome Sequence of the Microsporidian Species Nematocida sp1 Strain ERTm6 (ATCC PRA-372).</title>
        <authorList>
            <person name="Bakowski M.A."/>
            <person name="Priest M."/>
            <person name="Young S."/>
            <person name="Cuomo C.A."/>
            <person name="Troemel E.R."/>
        </authorList>
    </citation>
    <scope>NUCLEOTIDE SEQUENCE [LARGE SCALE GENOMIC DNA]</scope>
    <source>
        <strain evidence="10 11">ERTm6</strain>
    </source>
</reference>
<dbReference type="AlphaFoldDB" id="H8ZFI3"/>
<dbReference type="PANTHER" id="PTHR28580">
    <property type="entry name" value="GENERAL TRANSCRIPTION FACTOR IIH SUBUNIT 5"/>
    <property type="match status" value="1"/>
</dbReference>
<keyword evidence="3 8" id="KW-0227">DNA damage</keyword>